<gene>
    <name evidence="2" type="ORF">LTR78_004175</name>
</gene>
<proteinExistence type="predicted"/>
<sequence length="233" mass="25450">MDYTKSTILLVPGALQTSACFDRLRPILEQAGFPTVAGALTSLNPSSPDDCTAAKDGRHLLDEFLLPLLDEGRDVLIFAHSFGGTCLSGADLGLSRSVRAGMGLTGGVIGLVYMSFIPTMDGHSQFRSFGSIWPDNIMTDHPRQGLVSFDRISDTLFNDVEKAQADRYAEVMRPHSMKVINTPVSKPLWQDSAFEGRRMVIRTMMDATFLPPLQDMLIKASGVAWKVVELKAG</sequence>
<evidence type="ECO:0000259" key="1">
    <source>
        <dbReference type="Pfam" id="PF12697"/>
    </source>
</evidence>
<keyword evidence="3" id="KW-1185">Reference proteome</keyword>
<dbReference type="Pfam" id="PF12697">
    <property type="entry name" value="Abhydrolase_6"/>
    <property type="match status" value="1"/>
</dbReference>
<dbReference type="SUPFAM" id="SSF53474">
    <property type="entry name" value="alpha/beta-Hydrolases"/>
    <property type="match status" value="1"/>
</dbReference>
<dbReference type="PANTHER" id="PTHR37017">
    <property type="entry name" value="AB HYDROLASE-1 DOMAIN-CONTAINING PROTEIN-RELATED"/>
    <property type="match status" value="1"/>
</dbReference>
<dbReference type="InterPro" id="IPR029058">
    <property type="entry name" value="AB_hydrolase_fold"/>
</dbReference>
<dbReference type="PANTHER" id="PTHR37017:SF8">
    <property type="entry name" value="AB HYDROLASE-1 DOMAIN-CONTAINING PROTEIN"/>
    <property type="match status" value="1"/>
</dbReference>
<dbReference type="AlphaFoldDB" id="A0AAE0WQ99"/>
<comment type="caution">
    <text evidence="2">The sequence shown here is derived from an EMBL/GenBank/DDBJ whole genome shotgun (WGS) entry which is preliminary data.</text>
</comment>
<dbReference type="EMBL" id="JAUTXT010000012">
    <property type="protein sequence ID" value="KAK3675983.1"/>
    <property type="molecule type" value="Genomic_DNA"/>
</dbReference>
<evidence type="ECO:0000313" key="3">
    <source>
        <dbReference type="Proteomes" id="UP001274830"/>
    </source>
</evidence>
<dbReference type="InterPro" id="IPR000073">
    <property type="entry name" value="AB_hydrolase_1"/>
</dbReference>
<feature type="domain" description="AB hydrolase-1" evidence="1">
    <location>
        <begin position="8"/>
        <end position="179"/>
    </location>
</feature>
<protein>
    <recommendedName>
        <fullName evidence="1">AB hydrolase-1 domain-containing protein</fullName>
    </recommendedName>
</protein>
<organism evidence="2 3">
    <name type="scientific">Recurvomyces mirabilis</name>
    <dbReference type="NCBI Taxonomy" id="574656"/>
    <lineage>
        <taxon>Eukaryota</taxon>
        <taxon>Fungi</taxon>
        <taxon>Dikarya</taxon>
        <taxon>Ascomycota</taxon>
        <taxon>Pezizomycotina</taxon>
        <taxon>Dothideomycetes</taxon>
        <taxon>Dothideomycetidae</taxon>
        <taxon>Mycosphaerellales</taxon>
        <taxon>Teratosphaeriaceae</taxon>
        <taxon>Recurvomyces</taxon>
    </lineage>
</organism>
<accession>A0AAE0WQ99</accession>
<name>A0AAE0WQ99_9PEZI</name>
<dbReference type="Proteomes" id="UP001274830">
    <property type="component" value="Unassembled WGS sequence"/>
</dbReference>
<evidence type="ECO:0000313" key="2">
    <source>
        <dbReference type="EMBL" id="KAK3675983.1"/>
    </source>
</evidence>
<dbReference type="Gene3D" id="3.40.50.1820">
    <property type="entry name" value="alpha/beta hydrolase"/>
    <property type="match status" value="1"/>
</dbReference>
<dbReference type="InterPro" id="IPR052897">
    <property type="entry name" value="Sec-Metab_Biosynth_Hydrolase"/>
</dbReference>
<reference evidence="2" key="1">
    <citation type="submission" date="2023-07" db="EMBL/GenBank/DDBJ databases">
        <title>Black Yeasts Isolated from many extreme environments.</title>
        <authorList>
            <person name="Coleine C."/>
            <person name="Stajich J.E."/>
            <person name="Selbmann L."/>
        </authorList>
    </citation>
    <scope>NUCLEOTIDE SEQUENCE</scope>
    <source>
        <strain evidence="2">CCFEE 5485</strain>
    </source>
</reference>